<feature type="transmembrane region" description="Helical" evidence="1">
    <location>
        <begin position="223"/>
        <end position="241"/>
    </location>
</feature>
<organism evidence="2 3">
    <name type="scientific">Plasmodium gonderi</name>
    <dbReference type="NCBI Taxonomy" id="77519"/>
    <lineage>
        <taxon>Eukaryota</taxon>
        <taxon>Sar</taxon>
        <taxon>Alveolata</taxon>
        <taxon>Apicomplexa</taxon>
        <taxon>Aconoidasida</taxon>
        <taxon>Haemosporida</taxon>
        <taxon>Plasmodiidae</taxon>
        <taxon>Plasmodium</taxon>
        <taxon>Plasmodium (Plasmodium)</taxon>
    </lineage>
</organism>
<proteinExistence type="predicted"/>
<dbReference type="Proteomes" id="UP000195521">
    <property type="component" value="Unassembled WGS sequence"/>
</dbReference>
<reference evidence="3" key="1">
    <citation type="submission" date="2017-04" db="EMBL/GenBank/DDBJ databases">
        <title>Plasmodium gonderi genome.</title>
        <authorList>
            <person name="Arisue N."/>
            <person name="Honma H."/>
            <person name="Kawai S."/>
            <person name="Tougan T."/>
            <person name="Tanabe K."/>
            <person name="Horii T."/>
        </authorList>
    </citation>
    <scope>NUCLEOTIDE SEQUENCE [LARGE SCALE GENOMIC DNA]</scope>
    <source>
        <strain evidence="3">ATCC 30045</strain>
    </source>
</reference>
<evidence type="ECO:0000256" key="1">
    <source>
        <dbReference type="SAM" id="Phobius"/>
    </source>
</evidence>
<keyword evidence="1" id="KW-1133">Transmembrane helix</keyword>
<name>A0A1Y1JW23_PLAGO</name>
<sequence length="280" mass="33365">MSSDISVNEDFYFEGIFPRCSDEFANVTNEALPKPSTYIDNICTKIFYEAGVNNFNKMSRFKEQCIPLVEYLNNIKGKKDESYIKSSCIYFNYMLKYTLMQYNCLYQNTKEIYKKMENADKRNNLPDKCSSYIKNIDDNTFYKFYFLEWLYNYRIKFKEDSNECPYGSEYYNKYLILLQKCINDNSNSFCRALNELKQENFSIERVFECLQGSKHLYHSSRTVTGIGILLFSIAVIKFIMYKVKNIFNLKKEEHNKLLDSFEHAYNCLVYNKCQIAYNCV</sequence>
<evidence type="ECO:0000313" key="3">
    <source>
        <dbReference type="Proteomes" id="UP000195521"/>
    </source>
</evidence>
<keyword evidence="1" id="KW-0472">Membrane</keyword>
<dbReference type="OrthoDB" id="10622918at2759"/>
<gene>
    <name evidence="2" type="ORF">PGO_003620</name>
</gene>
<dbReference type="AlphaFoldDB" id="A0A1Y1JW23"/>
<accession>A0A1Y1JW23</accession>
<dbReference type="EMBL" id="BDQF01000424">
    <property type="protein sequence ID" value="GAW84553.1"/>
    <property type="molecule type" value="Genomic_DNA"/>
</dbReference>
<dbReference type="RefSeq" id="XP_028547142.1">
    <property type="nucleotide sequence ID" value="XM_028691341.1"/>
</dbReference>
<evidence type="ECO:0000313" key="2">
    <source>
        <dbReference type="EMBL" id="GAW84553.1"/>
    </source>
</evidence>
<keyword evidence="1" id="KW-0812">Transmembrane</keyword>
<dbReference type="GeneID" id="39745361"/>
<protein>
    <submittedName>
        <fullName evidence="2">Variable surface protein</fullName>
    </submittedName>
</protein>
<keyword evidence="3" id="KW-1185">Reference proteome</keyword>
<comment type="caution">
    <text evidence="2">The sequence shown here is derived from an EMBL/GenBank/DDBJ whole genome shotgun (WGS) entry which is preliminary data.</text>
</comment>